<sequence>MKLNRITTIGAAGVLAAIALAGCSSTPSSTSTESSSAAPTSTGVTSKVDASLTGTITSGGSSAQANAQAAWTAAYNAQAKGVTINYDKSQGSGGGVTNFLSGAYDFAGSDSPLNADQTTASKALCTEGGINIPVYLDGVAIAFNIPGVTDLKLSGETIAKIFALQITDWSDPAITKDNGKALPAGKITTVARSDGSGTTANFTNYLAATQKSVWTFPAGKDWPVEGDVSKQKGGSGVVQAIEAGSGTIGYADHSAIGKLPSVAILQDGKAVPFSADAVSKTFEVAAVDASNGIKGDLSKKFDYSKLTAETYPIPLVSYAIACTTFKTPEQAKLVKSYIGFIDSTLGQQVAVKNAGAAPLPESVLKAAQESLATIK</sequence>
<dbReference type="EMBL" id="JYIT01000076">
    <property type="protein sequence ID" value="KJL23561.1"/>
    <property type="molecule type" value="Genomic_DNA"/>
</dbReference>
<keyword evidence="9" id="KW-1185">Reference proteome</keyword>
<evidence type="ECO:0000313" key="8">
    <source>
        <dbReference type="EMBL" id="KJL23561.1"/>
    </source>
</evidence>
<name>A0A0F0KWC8_9MICO</name>
<feature type="domain" description="PBP" evidence="7">
    <location>
        <begin position="50"/>
        <end position="341"/>
    </location>
</feature>
<comment type="similarity">
    <text evidence="1 4">Belongs to the PstS family.</text>
</comment>
<dbReference type="Gene3D" id="3.40.190.10">
    <property type="entry name" value="Periplasmic binding protein-like II"/>
    <property type="match status" value="2"/>
</dbReference>
<feature type="signal peptide" evidence="6">
    <location>
        <begin position="1"/>
        <end position="21"/>
    </location>
</feature>
<evidence type="ECO:0000256" key="6">
    <source>
        <dbReference type="SAM" id="SignalP"/>
    </source>
</evidence>
<feature type="chain" id="PRO_5039515846" description="Phosphate-binding protein" evidence="6">
    <location>
        <begin position="22"/>
        <end position="375"/>
    </location>
</feature>
<dbReference type="InterPro" id="IPR005673">
    <property type="entry name" value="ABC_phos-bd_PstS"/>
</dbReference>
<organism evidence="8 9">
    <name type="scientific">Microbacterium azadirachtae</name>
    <dbReference type="NCBI Taxonomy" id="582680"/>
    <lineage>
        <taxon>Bacteria</taxon>
        <taxon>Bacillati</taxon>
        <taxon>Actinomycetota</taxon>
        <taxon>Actinomycetes</taxon>
        <taxon>Micrococcales</taxon>
        <taxon>Microbacteriaceae</taxon>
        <taxon>Microbacterium</taxon>
    </lineage>
</organism>
<dbReference type="Pfam" id="PF12849">
    <property type="entry name" value="PBP_like_2"/>
    <property type="match status" value="1"/>
</dbReference>
<dbReference type="OrthoDB" id="9801510at2"/>
<dbReference type="CDD" id="cd13565">
    <property type="entry name" value="PBP2_PstS"/>
    <property type="match status" value="1"/>
</dbReference>
<dbReference type="RefSeq" id="WP_045250664.1">
    <property type="nucleotide sequence ID" value="NZ_CP099706.1"/>
</dbReference>
<feature type="binding site" evidence="5">
    <location>
        <position position="110"/>
    </location>
    <ligand>
        <name>phosphate</name>
        <dbReference type="ChEBI" id="CHEBI:43474"/>
    </ligand>
</feature>
<evidence type="ECO:0000259" key="7">
    <source>
        <dbReference type="Pfam" id="PF12849"/>
    </source>
</evidence>
<keyword evidence="6" id="KW-0732">Signal</keyword>
<evidence type="ECO:0000256" key="5">
    <source>
        <dbReference type="PIRSR" id="PIRSR002756-1"/>
    </source>
</evidence>
<dbReference type="GO" id="GO:0043190">
    <property type="term" value="C:ATP-binding cassette (ABC) transporter complex"/>
    <property type="evidence" value="ECO:0007669"/>
    <property type="project" value="InterPro"/>
</dbReference>
<dbReference type="PATRIC" id="fig|582680.7.peg.2027"/>
<reference evidence="8 9" key="1">
    <citation type="submission" date="2015-02" db="EMBL/GenBank/DDBJ databases">
        <title>Draft genome sequences of ten Microbacterium spp. with emphasis on heavy metal contaminated environments.</title>
        <authorList>
            <person name="Corretto E."/>
        </authorList>
    </citation>
    <scope>NUCLEOTIDE SEQUENCE [LARGE SCALE GENOMIC DNA]</scope>
    <source>
        <strain evidence="8 9">DSM 23848</strain>
    </source>
</reference>
<dbReference type="PIRSF" id="PIRSF002756">
    <property type="entry name" value="PstS"/>
    <property type="match status" value="1"/>
</dbReference>
<protein>
    <recommendedName>
        <fullName evidence="4">Phosphate-binding protein</fullName>
    </recommendedName>
</protein>
<evidence type="ECO:0000313" key="9">
    <source>
        <dbReference type="Proteomes" id="UP000033448"/>
    </source>
</evidence>
<keyword evidence="2 4" id="KW-0813">Transport</keyword>
<keyword evidence="3 4" id="KW-0592">Phosphate transport</keyword>
<feature type="binding site" evidence="5">
    <location>
        <begin position="61"/>
        <end position="63"/>
    </location>
    <ligand>
        <name>phosphate</name>
        <dbReference type="ChEBI" id="CHEBI:43474"/>
    </ligand>
</feature>
<evidence type="ECO:0000256" key="2">
    <source>
        <dbReference type="ARBA" id="ARBA00022448"/>
    </source>
</evidence>
<dbReference type="PANTHER" id="PTHR42996">
    <property type="entry name" value="PHOSPHATE-BINDING PROTEIN PSTS"/>
    <property type="match status" value="1"/>
</dbReference>
<dbReference type="PANTHER" id="PTHR42996:SF1">
    <property type="entry name" value="PHOSPHATE-BINDING PROTEIN PSTS"/>
    <property type="match status" value="1"/>
</dbReference>
<dbReference type="AlphaFoldDB" id="A0A0F0KWC8"/>
<dbReference type="InterPro" id="IPR050962">
    <property type="entry name" value="Phosphate-bind_PstS"/>
</dbReference>
<feature type="binding site" evidence="5">
    <location>
        <position position="92"/>
    </location>
    <ligand>
        <name>phosphate</name>
        <dbReference type="ChEBI" id="CHEBI:43474"/>
    </ligand>
</feature>
<gene>
    <name evidence="8" type="primary">pstS3_1</name>
    <name evidence="8" type="ORF">RL72_01983</name>
</gene>
<evidence type="ECO:0000256" key="3">
    <source>
        <dbReference type="ARBA" id="ARBA00022592"/>
    </source>
</evidence>
<evidence type="ECO:0000256" key="4">
    <source>
        <dbReference type="PIRNR" id="PIRNR002756"/>
    </source>
</evidence>
<dbReference type="Proteomes" id="UP000033448">
    <property type="component" value="Unassembled WGS sequence"/>
</dbReference>
<dbReference type="SUPFAM" id="SSF53850">
    <property type="entry name" value="Periplasmic binding protein-like II"/>
    <property type="match status" value="1"/>
</dbReference>
<dbReference type="GO" id="GO:0042301">
    <property type="term" value="F:phosphate ion binding"/>
    <property type="evidence" value="ECO:0007669"/>
    <property type="project" value="InterPro"/>
</dbReference>
<dbReference type="GO" id="GO:0035435">
    <property type="term" value="P:phosphate ion transmembrane transport"/>
    <property type="evidence" value="ECO:0007669"/>
    <property type="project" value="InterPro"/>
</dbReference>
<comment type="caution">
    <text evidence="8">The sequence shown here is derived from an EMBL/GenBank/DDBJ whole genome shotgun (WGS) entry which is preliminary data.</text>
</comment>
<evidence type="ECO:0000256" key="1">
    <source>
        <dbReference type="ARBA" id="ARBA00008725"/>
    </source>
</evidence>
<dbReference type="PROSITE" id="PS51257">
    <property type="entry name" value="PROKAR_LIPOPROTEIN"/>
    <property type="match status" value="1"/>
</dbReference>
<accession>A0A0F0KWC8</accession>
<dbReference type="InterPro" id="IPR024370">
    <property type="entry name" value="PBP_domain"/>
</dbReference>
<proteinExistence type="inferred from homology"/>
<feature type="binding site" evidence="5">
    <location>
        <begin position="196"/>
        <end position="198"/>
    </location>
    <ligand>
        <name>phosphate</name>
        <dbReference type="ChEBI" id="CHEBI:43474"/>
    </ligand>
</feature>